<sequence length="317" mass="35724">MAEANTLVVRKPCFGLPTGCPQCLSAFIYLKFVQIPFHLDFHLNNPHSDQIPYFEVGDRVVYNNEKEGIIDCLKKDIGVVDLDSEVSSLPDWIATKAILSTWLADALAYELWVGSEGSSAYTLYYSDLPWPLGKVLFWKKAHWVKLKHGITNDNAEVKKEAIYERANSAYSALSNCLGEQNYLFENRPSSLDAIFLAHGLVVLQALPESSKLRIKFLEHSNLVRYVQRCKTEVIDAAPSPSSGPQFHTDASSSASKSHSTRSSKPKKEPKREKTKEEKTFKRKAKYFVAAQMVGIVIFLTLMTTFDDAEVEVDDYNE</sequence>
<comment type="function">
    <text evidence="6">Involved in transport of proteins into the mitochondrion.</text>
</comment>
<dbReference type="SUPFAM" id="SSF47616">
    <property type="entry name" value="GST C-terminal domain-like"/>
    <property type="match status" value="1"/>
</dbReference>
<comment type="caution">
    <text evidence="11">The sequence shown here is derived from an EMBL/GenBank/DDBJ whole genome shotgun (WGS) entry which is preliminary data.</text>
</comment>
<dbReference type="InterPro" id="IPR012336">
    <property type="entry name" value="Thioredoxin-like_fold"/>
</dbReference>
<evidence type="ECO:0000256" key="3">
    <source>
        <dbReference type="ARBA" id="ARBA00022787"/>
    </source>
</evidence>
<evidence type="ECO:0000256" key="5">
    <source>
        <dbReference type="ARBA" id="ARBA00023136"/>
    </source>
</evidence>
<evidence type="ECO:0000259" key="10">
    <source>
        <dbReference type="Pfam" id="PF17172"/>
    </source>
</evidence>
<dbReference type="GO" id="GO:0001401">
    <property type="term" value="C:SAM complex"/>
    <property type="evidence" value="ECO:0007669"/>
    <property type="project" value="InterPro"/>
</dbReference>
<dbReference type="GO" id="GO:0007005">
    <property type="term" value="P:mitochondrion organization"/>
    <property type="evidence" value="ECO:0007669"/>
    <property type="project" value="InterPro"/>
</dbReference>
<feature type="transmembrane region" description="Helical" evidence="8">
    <location>
        <begin position="286"/>
        <end position="305"/>
    </location>
</feature>
<dbReference type="InterPro" id="IPR050931">
    <property type="entry name" value="Mito_Protein_Transport_Metaxin"/>
</dbReference>
<feature type="compositionally biased region" description="Basic and acidic residues" evidence="7">
    <location>
        <begin position="265"/>
        <end position="277"/>
    </location>
</feature>
<evidence type="ECO:0000256" key="4">
    <source>
        <dbReference type="ARBA" id="ARBA00023128"/>
    </source>
</evidence>
<dbReference type="PANTHER" id="PTHR12289">
    <property type="entry name" value="METAXIN RELATED"/>
    <property type="match status" value="1"/>
</dbReference>
<feature type="compositionally biased region" description="Polar residues" evidence="7">
    <location>
        <begin position="239"/>
        <end position="250"/>
    </location>
</feature>
<keyword evidence="8" id="KW-1133">Transmembrane helix</keyword>
<dbReference type="PANTHER" id="PTHR12289:SF68">
    <property type="entry name" value="METAXIN"/>
    <property type="match status" value="1"/>
</dbReference>
<evidence type="ECO:0000256" key="6">
    <source>
        <dbReference type="PIRNR" id="PIRNR038150"/>
    </source>
</evidence>
<accession>A0AAN9L8N6</accession>
<reference evidence="11 12" key="1">
    <citation type="submission" date="2024-01" db="EMBL/GenBank/DDBJ databases">
        <title>The genomes of 5 underutilized Papilionoideae crops provide insights into root nodulation and disease resistanc.</title>
        <authorList>
            <person name="Jiang F."/>
        </authorList>
    </citation>
    <scope>NUCLEOTIDE SEQUENCE [LARGE SCALE GENOMIC DNA]</scope>
    <source>
        <strain evidence="11">LVBAO_FW01</strain>
        <tissue evidence="11">Leaves</tissue>
    </source>
</reference>
<evidence type="ECO:0000256" key="7">
    <source>
        <dbReference type="SAM" id="MobiDB-lite"/>
    </source>
</evidence>
<dbReference type="GO" id="GO:0006626">
    <property type="term" value="P:protein targeting to mitochondrion"/>
    <property type="evidence" value="ECO:0007669"/>
    <property type="project" value="TreeGrafter"/>
</dbReference>
<comment type="subcellular location">
    <subcellularLocation>
        <location evidence="1 6">Mitochondrion outer membrane</location>
    </subcellularLocation>
</comment>
<dbReference type="InterPro" id="IPR017410">
    <property type="entry name" value="Metaxin1/3"/>
</dbReference>
<evidence type="ECO:0000313" key="11">
    <source>
        <dbReference type="EMBL" id="KAK7329758.1"/>
    </source>
</evidence>
<keyword evidence="12" id="KW-1185">Reference proteome</keyword>
<evidence type="ECO:0000313" key="12">
    <source>
        <dbReference type="Proteomes" id="UP001367508"/>
    </source>
</evidence>
<keyword evidence="8" id="KW-0812">Transmembrane</keyword>
<organism evidence="11 12">
    <name type="scientific">Canavalia gladiata</name>
    <name type="common">Sword bean</name>
    <name type="synonym">Dolichos gladiatus</name>
    <dbReference type="NCBI Taxonomy" id="3824"/>
    <lineage>
        <taxon>Eukaryota</taxon>
        <taxon>Viridiplantae</taxon>
        <taxon>Streptophyta</taxon>
        <taxon>Embryophyta</taxon>
        <taxon>Tracheophyta</taxon>
        <taxon>Spermatophyta</taxon>
        <taxon>Magnoliopsida</taxon>
        <taxon>eudicotyledons</taxon>
        <taxon>Gunneridae</taxon>
        <taxon>Pentapetalae</taxon>
        <taxon>rosids</taxon>
        <taxon>fabids</taxon>
        <taxon>Fabales</taxon>
        <taxon>Fabaceae</taxon>
        <taxon>Papilionoideae</taxon>
        <taxon>50 kb inversion clade</taxon>
        <taxon>NPAAA clade</taxon>
        <taxon>indigoferoid/millettioid clade</taxon>
        <taxon>Phaseoleae</taxon>
        <taxon>Canavalia</taxon>
    </lineage>
</organism>
<keyword evidence="5 8" id="KW-0472">Membrane</keyword>
<evidence type="ECO:0000256" key="8">
    <source>
        <dbReference type="SAM" id="Phobius"/>
    </source>
</evidence>
<dbReference type="AlphaFoldDB" id="A0AAN9L8N6"/>
<dbReference type="Pfam" id="PF17172">
    <property type="entry name" value="GST_N_4"/>
    <property type="match status" value="1"/>
</dbReference>
<dbReference type="EMBL" id="JAYMYQ010000005">
    <property type="protein sequence ID" value="KAK7329758.1"/>
    <property type="molecule type" value="Genomic_DNA"/>
</dbReference>
<dbReference type="Pfam" id="PF17171">
    <property type="entry name" value="GST_C_6"/>
    <property type="match status" value="1"/>
</dbReference>
<proteinExistence type="inferred from homology"/>
<dbReference type="PIRSF" id="PIRSF038150">
    <property type="entry name" value="Metaxin"/>
    <property type="match status" value="1"/>
</dbReference>
<feature type="region of interest" description="Disordered" evidence="7">
    <location>
        <begin position="236"/>
        <end position="277"/>
    </location>
</feature>
<keyword evidence="3 6" id="KW-1000">Mitochondrion outer membrane</keyword>
<keyword evidence="4" id="KW-0496">Mitochondrion</keyword>
<evidence type="ECO:0000259" key="9">
    <source>
        <dbReference type="Pfam" id="PF17171"/>
    </source>
</evidence>
<dbReference type="InterPro" id="IPR033468">
    <property type="entry name" value="Metaxin_GST"/>
</dbReference>
<dbReference type="InterPro" id="IPR036282">
    <property type="entry name" value="Glutathione-S-Trfase_C_sf"/>
</dbReference>
<comment type="similarity">
    <text evidence="2 6">Belongs to the metaxin family.</text>
</comment>
<gene>
    <name evidence="11" type="ORF">VNO77_23937</name>
</gene>
<dbReference type="Proteomes" id="UP001367508">
    <property type="component" value="Unassembled WGS sequence"/>
</dbReference>
<feature type="domain" description="Thioredoxin-like fold" evidence="10">
    <location>
        <begin position="21"/>
        <end position="116"/>
    </location>
</feature>
<evidence type="ECO:0000256" key="2">
    <source>
        <dbReference type="ARBA" id="ARBA00009170"/>
    </source>
</evidence>
<name>A0AAN9L8N6_CANGL</name>
<feature type="domain" description="Metaxin glutathione S-transferase" evidence="9">
    <location>
        <begin position="166"/>
        <end position="229"/>
    </location>
</feature>
<evidence type="ECO:0000256" key="1">
    <source>
        <dbReference type="ARBA" id="ARBA00004294"/>
    </source>
</evidence>
<protein>
    <recommendedName>
        <fullName evidence="6">Metaxin</fullName>
    </recommendedName>
</protein>
<dbReference type="CDD" id="cd03193">
    <property type="entry name" value="GST_C_Metaxin"/>
    <property type="match status" value="1"/>
</dbReference>